<feature type="compositionally biased region" description="Pro residues" evidence="1">
    <location>
        <begin position="1"/>
        <end position="11"/>
    </location>
</feature>
<evidence type="ECO:0008006" key="4">
    <source>
        <dbReference type="Google" id="ProtNLM"/>
    </source>
</evidence>
<dbReference type="eggNOG" id="COG3170">
    <property type="taxonomic scope" value="Bacteria"/>
</dbReference>
<sequence length="258" mass="27703">MAWKAPNPPAPEIGIELNIGTDLAGFGEQQPQTPSPTPQPVENQVAEQQQTQSQPEPVQQPVVTPDVAKPVPSQEPVTKAVTQPEPSPVTQQEEVKPKPKPQQQEQVVEKPKETVKPALFPGEKSKESSATQQTSTSQGDQPNKTGDQGDEKGKADARALYGEQGGGNNGPQLSIVGWTWDAVPRDRDASSENGRVVIDFIIDDRGYVTNATIAQSTVSLGVAQFYKRQVENLTFSKTSAGIAPSQSKGSVTFIIQSR</sequence>
<dbReference type="OrthoDB" id="979886at2"/>
<dbReference type="STRING" id="1279009.ADICEAN_01980"/>
<organism evidence="2 3">
    <name type="scientific">Cesiribacter andamanensis AMV16</name>
    <dbReference type="NCBI Taxonomy" id="1279009"/>
    <lineage>
        <taxon>Bacteria</taxon>
        <taxon>Pseudomonadati</taxon>
        <taxon>Bacteroidota</taxon>
        <taxon>Cytophagia</taxon>
        <taxon>Cytophagales</taxon>
        <taxon>Cesiribacteraceae</taxon>
        <taxon>Cesiribacter</taxon>
    </lineage>
</organism>
<name>M7N6N3_9BACT</name>
<proteinExistence type="predicted"/>
<dbReference type="RefSeq" id="WP_009195376.1">
    <property type="nucleotide sequence ID" value="NZ_AODQ01000042.1"/>
</dbReference>
<dbReference type="AlphaFoldDB" id="M7N6N3"/>
<feature type="compositionally biased region" description="Low complexity" evidence="1">
    <location>
        <begin position="128"/>
        <end position="138"/>
    </location>
</feature>
<evidence type="ECO:0000313" key="3">
    <source>
        <dbReference type="Proteomes" id="UP000011910"/>
    </source>
</evidence>
<keyword evidence="3" id="KW-1185">Reference proteome</keyword>
<feature type="region of interest" description="Disordered" evidence="1">
    <location>
        <begin position="1"/>
        <end position="154"/>
    </location>
</feature>
<evidence type="ECO:0000256" key="1">
    <source>
        <dbReference type="SAM" id="MobiDB-lite"/>
    </source>
</evidence>
<feature type="compositionally biased region" description="Low complexity" evidence="1">
    <location>
        <begin position="44"/>
        <end position="65"/>
    </location>
</feature>
<dbReference type="EMBL" id="AODQ01000042">
    <property type="protein sequence ID" value="EMR02886.1"/>
    <property type="molecule type" value="Genomic_DNA"/>
</dbReference>
<evidence type="ECO:0000313" key="2">
    <source>
        <dbReference type="EMBL" id="EMR02886.1"/>
    </source>
</evidence>
<gene>
    <name evidence="2" type="ORF">ADICEAN_01980</name>
</gene>
<accession>M7N6N3</accession>
<dbReference type="Proteomes" id="UP000011910">
    <property type="component" value="Unassembled WGS sequence"/>
</dbReference>
<comment type="caution">
    <text evidence="2">The sequence shown here is derived from an EMBL/GenBank/DDBJ whole genome shotgun (WGS) entry which is preliminary data.</text>
</comment>
<protein>
    <recommendedName>
        <fullName evidence="4">TonB C-terminal domain-containing protein</fullName>
    </recommendedName>
</protein>
<reference evidence="2 3" key="1">
    <citation type="journal article" date="2013" name="Genome Announc.">
        <title>Draft Genome Sequence of Cesiribacter andamanensis Strain AMV16T, Isolated from a Soil Sample from a Mud Volcano in the Andaman Islands, India.</title>
        <authorList>
            <person name="Shivaji S."/>
            <person name="Ara S."/>
            <person name="Begum Z."/>
            <person name="Srinivas T.N."/>
            <person name="Singh A."/>
            <person name="Kumar Pinnaka A."/>
        </authorList>
    </citation>
    <scope>NUCLEOTIDE SEQUENCE [LARGE SCALE GENOMIC DNA]</scope>
    <source>
        <strain evidence="2 3">AMV16</strain>
    </source>
</reference>